<dbReference type="EMBL" id="OX395139">
    <property type="protein sequence ID" value="CAI5792036.1"/>
    <property type="molecule type" value="Genomic_DNA"/>
</dbReference>
<evidence type="ECO:0000313" key="3">
    <source>
        <dbReference type="Proteomes" id="UP001178461"/>
    </source>
</evidence>
<evidence type="ECO:0000256" key="1">
    <source>
        <dbReference type="SAM" id="MobiDB-lite"/>
    </source>
</evidence>
<gene>
    <name evidence="2" type="ORF">PODLI_1B024135</name>
</gene>
<proteinExistence type="predicted"/>
<feature type="region of interest" description="Disordered" evidence="1">
    <location>
        <begin position="66"/>
        <end position="95"/>
    </location>
</feature>
<organism evidence="2 3">
    <name type="scientific">Podarcis lilfordi</name>
    <name type="common">Lilford's wall lizard</name>
    <dbReference type="NCBI Taxonomy" id="74358"/>
    <lineage>
        <taxon>Eukaryota</taxon>
        <taxon>Metazoa</taxon>
        <taxon>Chordata</taxon>
        <taxon>Craniata</taxon>
        <taxon>Vertebrata</taxon>
        <taxon>Euteleostomi</taxon>
        <taxon>Lepidosauria</taxon>
        <taxon>Squamata</taxon>
        <taxon>Bifurcata</taxon>
        <taxon>Unidentata</taxon>
        <taxon>Episquamata</taxon>
        <taxon>Laterata</taxon>
        <taxon>Lacertibaenia</taxon>
        <taxon>Lacertidae</taxon>
        <taxon>Podarcis</taxon>
    </lineage>
</organism>
<evidence type="ECO:0000313" key="2">
    <source>
        <dbReference type="EMBL" id="CAI5792036.1"/>
    </source>
</evidence>
<accession>A0AA35L920</accession>
<reference evidence="2" key="1">
    <citation type="submission" date="2022-12" db="EMBL/GenBank/DDBJ databases">
        <authorList>
            <person name="Alioto T."/>
            <person name="Alioto T."/>
            <person name="Gomez Garrido J."/>
        </authorList>
    </citation>
    <scope>NUCLEOTIDE SEQUENCE</scope>
</reference>
<name>A0AA35L920_9SAUR</name>
<dbReference type="Proteomes" id="UP001178461">
    <property type="component" value="Chromosome 14"/>
</dbReference>
<protein>
    <submittedName>
        <fullName evidence="2">Uncharacterized protein</fullName>
    </submittedName>
</protein>
<dbReference type="AlphaFoldDB" id="A0AA35L920"/>
<feature type="compositionally biased region" description="Basic residues" evidence="1">
    <location>
        <begin position="67"/>
        <end position="76"/>
    </location>
</feature>
<sequence>MCIKNLSGNQMFPRKTLKVLFSDQADENIGEPLRDEPATAKKPAHIAPPGARVLAGRFPGEHYGHVAARRRRRRGPGKAASPLHPLEPRVLSKQY</sequence>
<keyword evidence="3" id="KW-1185">Reference proteome</keyword>